<keyword evidence="9" id="KW-1133">Transmembrane helix</keyword>
<evidence type="ECO:0000259" key="10">
    <source>
        <dbReference type="PROSITE" id="PS50011"/>
    </source>
</evidence>
<dbReference type="AlphaFoldDB" id="A0A0P8BSC5"/>
<accession>A0A0P8BSC5</accession>
<keyword evidence="6" id="KW-0067">ATP-binding</keyword>
<dbReference type="PROSITE" id="PS50011">
    <property type="entry name" value="PROTEIN_KINASE_DOM"/>
    <property type="match status" value="1"/>
</dbReference>
<dbReference type="STRING" id="1666911.HLUCCA11_03185"/>
<dbReference type="CDD" id="cd14014">
    <property type="entry name" value="STKc_PknB_like"/>
    <property type="match status" value="1"/>
</dbReference>
<gene>
    <name evidence="11" type="ORF">HLUCCA11_03185</name>
</gene>
<evidence type="ECO:0000256" key="1">
    <source>
        <dbReference type="ARBA" id="ARBA00012513"/>
    </source>
</evidence>
<feature type="transmembrane region" description="Helical" evidence="9">
    <location>
        <begin position="392"/>
        <end position="416"/>
    </location>
</feature>
<proteinExistence type="predicted"/>
<evidence type="ECO:0000256" key="4">
    <source>
        <dbReference type="ARBA" id="ARBA00022741"/>
    </source>
</evidence>
<dbReference type="Gene3D" id="1.10.510.10">
    <property type="entry name" value="Transferase(Phosphotransferase) domain 1"/>
    <property type="match status" value="1"/>
</dbReference>
<evidence type="ECO:0000313" key="11">
    <source>
        <dbReference type="EMBL" id="KPQ36932.1"/>
    </source>
</evidence>
<dbReference type="Proteomes" id="UP000050465">
    <property type="component" value="Unassembled WGS sequence"/>
</dbReference>
<feature type="transmembrane region" description="Helical" evidence="9">
    <location>
        <begin position="359"/>
        <end position="380"/>
    </location>
</feature>
<name>A0A0P8BSC5_9CYAN</name>
<evidence type="ECO:0000256" key="8">
    <source>
        <dbReference type="ARBA" id="ARBA00048679"/>
    </source>
</evidence>
<reference evidence="11 12" key="1">
    <citation type="submission" date="2015-09" db="EMBL/GenBank/DDBJ databases">
        <title>Identification and resolution of microdiversity through metagenomic sequencing of parallel consortia.</title>
        <authorList>
            <person name="Nelson W.C."/>
            <person name="Romine M.F."/>
            <person name="Lindemann S.R."/>
        </authorList>
    </citation>
    <scope>NUCLEOTIDE SEQUENCE [LARGE SCALE GENOMIC DNA]</scope>
    <source>
        <strain evidence="11">Ana</strain>
    </source>
</reference>
<sequence length="532" mass="59185">MATSSATSTVLERLSDRYEILKPIGQSFGYQQLLARDMQQKRSVIIKSLAIEENTPTNDICCFEREIQLLESLKHPTIPRYIDSFTVNTTQSGQPRKGLVLVQSHPGGCTLAQQVAAQVTYREADIKAIAKQLLQGLIYLHSKGLVHRDIKPDNVAMTGSATEVGFASGLHQVSWLNLGTVQYVQAQRDDALVGTYGYMPPEQVGGQATFASDLYSLGATLVYLVTGQHLGDRPHRFDRGARGAKWASISGFRFQFSGTQTQLSSSFQQWLNWLIEPYVGDRPTSAKQALAALNHLPLSMLKRQILRPTQVKMLPVPILNGSHDRYQPFFTQIKSVKKRRSYELVVPPVGLKVSQLKKAWPPLLMGSVLFSVALHLLSLLHFSPAMLSRAGLVSGTASVAAASLALLGCWYSFIFLRNGFRLLSICLFRQIHIQLESDVLLVAYKYWLRSPNYVVNTHRSDIYSICTLPSNDLEADANGAALRILTHCNRTRSPKSCYQLTLADGALSQRDIRWLTSLLNDWRHSSGRCPAA</sequence>
<evidence type="ECO:0000256" key="9">
    <source>
        <dbReference type="SAM" id="Phobius"/>
    </source>
</evidence>
<evidence type="ECO:0000256" key="2">
    <source>
        <dbReference type="ARBA" id="ARBA00022527"/>
    </source>
</evidence>
<dbReference type="PANTHER" id="PTHR24363:SF0">
    <property type="entry name" value="SERINE_THREONINE KINASE LIKE DOMAIN CONTAINING 1"/>
    <property type="match status" value="1"/>
</dbReference>
<evidence type="ECO:0000256" key="5">
    <source>
        <dbReference type="ARBA" id="ARBA00022777"/>
    </source>
</evidence>
<dbReference type="SMART" id="SM00220">
    <property type="entry name" value="S_TKc"/>
    <property type="match status" value="1"/>
</dbReference>
<comment type="catalytic activity">
    <reaction evidence="7">
        <text>L-threonyl-[protein] + ATP = O-phospho-L-threonyl-[protein] + ADP + H(+)</text>
        <dbReference type="Rhea" id="RHEA:46608"/>
        <dbReference type="Rhea" id="RHEA-COMP:11060"/>
        <dbReference type="Rhea" id="RHEA-COMP:11605"/>
        <dbReference type="ChEBI" id="CHEBI:15378"/>
        <dbReference type="ChEBI" id="CHEBI:30013"/>
        <dbReference type="ChEBI" id="CHEBI:30616"/>
        <dbReference type="ChEBI" id="CHEBI:61977"/>
        <dbReference type="ChEBI" id="CHEBI:456216"/>
        <dbReference type="EC" id="2.7.11.1"/>
    </reaction>
</comment>
<dbReference type="EC" id="2.7.11.1" evidence="1"/>
<evidence type="ECO:0000313" key="12">
    <source>
        <dbReference type="Proteomes" id="UP000050465"/>
    </source>
</evidence>
<keyword evidence="4" id="KW-0547">Nucleotide-binding</keyword>
<dbReference type="SUPFAM" id="SSF56112">
    <property type="entry name" value="Protein kinase-like (PK-like)"/>
    <property type="match status" value="1"/>
</dbReference>
<protein>
    <recommendedName>
        <fullName evidence="1">non-specific serine/threonine protein kinase</fullName>
        <ecNumber evidence="1">2.7.11.1</ecNumber>
    </recommendedName>
</protein>
<dbReference type="Gene3D" id="3.30.200.20">
    <property type="entry name" value="Phosphorylase Kinase, domain 1"/>
    <property type="match status" value="1"/>
</dbReference>
<evidence type="ECO:0000256" key="6">
    <source>
        <dbReference type="ARBA" id="ARBA00022840"/>
    </source>
</evidence>
<keyword evidence="3" id="KW-0808">Transferase</keyword>
<comment type="caution">
    <text evidence="11">The sequence shown here is derived from an EMBL/GenBank/DDBJ whole genome shotgun (WGS) entry which is preliminary data.</text>
</comment>
<organism evidence="11 12">
    <name type="scientific">Phormidesmis priestleyi Ana</name>
    <dbReference type="NCBI Taxonomy" id="1666911"/>
    <lineage>
        <taxon>Bacteria</taxon>
        <taxon>Bacillati</taxon>
        <taxon>Cyanobacteriota</taxon>
        <taxon>Cyanophyceae</taxon>
        <taxon>Leptolyngbyales</taxon>
        <taxon>Leptolyngbyaceae</taxon>
        <taxon>Phormidesmis</taxon>
    </lineage>
</organism>
<dbReference type="GO" id="GO:0005524">
    <property type="term" value="F:ATP binding"/>
    <property type="evidence" value="ECO:0007669"/>
    <property type="project" value="UniProtKB-KW"/>
</dbReference>
<dbReference type="InterPro" id="IPR000719">
    <property type="entry name" value="Prot_kinase_dom"/>
</dbReference>
<keyword evidence="9" id="KW-0812">Transmembrane</keyword>
<dbReference type="InterPro" id="IPR011009">
    <property type="entry name" value="Kinase-like_dom_sf"/>
</dbReference>
<dbReference type="Pfam" id="PF00069">
    <property type="entry name" value="Pkinase"/>
    <property type="match status" value="1"/>
</dbReference>
<keyword evidence="2 11" id="KW-0723">Serine/threonine-protein kinase</keyword>
<keyword evidence="5 11" id="KW-0418">Kinase</keyword>
<evidence type="ECO:0000256" key="7">
    <source>
        <dbReference type="ARBA" id="ARBA00047899"/>
    </source>
</evidence>
<dbReference type="GO" id="GO:0004674">
    <property type="term" value="F:protein serine/threonine kinase activity"/>
    <property type="evidence" value="ECO:0007669"/>
    <property type="project" value="UniProtKB-KW"/>
</dbReference>
<evidence type="ECO:0000256" key="3">
    <source>
        <dbReference type="ARBA" id="ARBA00022679"/>
    </source>
</evidence>
<comment type="catalytic activity">
    <reaction evidence="8">
        <text>L-seryl-[protein] + ATP = O-phospho-L-seryl-[protein] + ADP + H(+)</text>
        <dbReference type="Rhea" id="RHEA:17989"/>
        <dbReference type="Rhea" id="RHEA-COMP:9863"/>
        <dbReference type="Rhea" id="RHEA-COMP:11604"/>
        <dbReference type="ChEBI" id="CHEBI:15378"/>
        <dbReference type="ChEBI" id="CHEBI:29999"/>
        <dbReference type="ChEBI" id="CHEBI:30616"/>
        <dbReference type="ChEBI" id="CHEBI:83421"/>
        <dbReference type="ChEBI" id="CHEBI:456216"/>
        <dbReference type="EC" id="2.7.11.1"/>
    </reaction>
</comment>
<feature type="domain" description="Protein kinase" evidence="10">
    <location>
        <begin position="18"/>
        <end position="298"/>
    </location>
</feature>
<keyword evidence="9" id="KW-0472">Membrane</keyword>
<dbReference type="PANTHER" id="PTHR24363">
    <property type="entry name" value="SERINE/THREONINE PROTEIN KINASE"/>
    <property type="match status" value="1"/>
</dbReference>
<dbReference type="EMBL" id="LJZR01000003">
    <property type="protein sequence ID" value="KPQ36932.1"/>
    <property type="molecule type" value="Genomic_DNA"/>
</dbReference>